<dbReference type="Gene3D" id="1.10.30.10">
    <property type="entry name" value="High mobility group box domain"/>
    <property type="match status" value="1"/>
</dbReference>
<dbReference type="SUPFAM" id="SSF56112">
    <property type="entry name" value="Protein kinase-like (PK-like)"/>
    <property type="match status" value="1"/>
</dbReference>
<name>A0A9N8WFR1_9GLOM</name>
<evidence type="ECO:0000256" key="4">
    <source>
        <dbReference type="PROSITE-ProRule" id="PRU10141"/>
    </source>
</evidence>
<dbReference type="SUPFAM" id="SSF81901">
    <property type="entry name" value="HCP-like"/>
    <property type="match status" value="1"/>
</dbReference>
<dbReference type="PROSITE" id="PS00107">
    <property type="entry name" value="PROTEIN_KINASE_ATP"/>
    <property type="match status" value="1"/>
</dbReference>
<reference evidence="7" key="1">
    <citation type="submission" date="2021-06" db="EMBL/GenBank/DDBJ databases">
        <authorList>
            <person name="Kallberg Y."/>
            <person name="Tangrot J."/>
            <person name="Rosling A."/>
        </authorList>
    </citation>
    <scope>NUCLEOTIDE SEQUENCE</scope>
    <source>
        <strain evidence="7">FL130A</strain>
    </source>
</reference>
<proteinExistence type="predicted"/>
<feature type="region of interest" description="Disordered" evidence="5">
    <location>
        <begin position="533"/>
        <end position="578"/>
    </location>
</feature>
<dbReference type="SMART" id="SM00220">
    <property type="entry name" value="S_TKc"/>
    <property type="match status" value="1"/>
</dbReference>
<dbReference type="Gene3D" id="1.25.40.10">
    <property type="entry name" value="Tetratricopeptide repeat domain"/>
    <property type="match status" value="1"/>
</dbReference>
<dbReference type="Proteomes" id="UP000789508">
    <property type="component" value="Unassembled WGS sequence"/>
</dbReference>
<dbReference type="InterPro" id="IPR011990">
    <property type="entry name" value="TPR-like_helical_dom_sf"/>
</dbReference>
<gene>
    <name evidence="7" type="ORF">ALEPTO_LOCUS2528</name>
</gene>
<keyword evidence="1" id="KW-0808">Transferase</keyword>
<dbReference type="InterPro" id="IPR051681">
    <property type="entry name" value="Ser/Thr_Kinases-Pseudokinases"/>
</dbReference>
<dbReference type="GO" id="GO:0005524">
    <property type="term" value="F:ATP binding"/>
    <property type="evidence" value="ECO:0007669"/>
    <property type="project" value="UniProtKB-UniRule"/>
</dbReference>
<dbReference type="InterPro" id="IPR000719">
    <property type="entry name" value="Prot_kinase_dom"/>
</dbReference>
<evidence type="ECO:0000313" key="8">
    <source>
        <dbReference type="Proteomes" id="UP000789508"/>
    </source>
</evidence>
<evidence type="ECO:0000259" key="6">
    <source>
        <dbReference type="PROSITE" id="PS50011"/>
    </source>
</evidence>
<evidence type="ECO:0000256" key="5">
    <source>
        <dbReference type="SAM" id="MobiDB-lite"/>
    </source>
</evidence>
<feature type="compositionally biased region" description="Polar residues" evidence="5">
    <location>
        <begin position="549"/>
        <end position="572"/>
    </location>
</feature>
<accession>A0A9N8WFR1</accession>
<dbReference type="InterPro" id="IPR008271">
    <property type="entry name" value="Ser/Thr_kinase_AS"/>
</dbReference>
<dbReference type="SMART" id="SM00671">
    <property type="entry name" value="SEL1"/>
    <property type="match status" value="4"/>
</dbReference>
<dbReference type="AlphaFoldDB" id="A0A9N8WFR1"/>
<keyword evidence="1" id="KW-0723">Serine/threonine-protein kinase</keyword>
<organism evidence="7 8">
    <name type="scientific">Ambispora leptoticha</name>
    <dbReference type="NCBI Taxonomy" id="144679"/>
    <lineage>
        <taxon>Eukaryota</taxon>
        <taxon>Fungi</taxon>
        <taxon>Fungi incertae sedis</taxon>
        <taxon>Mucoromycota</taxon>
        <taxon>Glomeromycotina</taxon>
        <taxon>Glomeromycetes</taxon>
        <taxon>Archaeosporales</taxon>
        <taxon>Ambisporaceae</taxon>
        <taxon>Ambispora</taxon>
    </lineage>
</organism>
<feature type="compositionally biased region" description="Low complexity" evidence="5">
    <location>
        <begin position="469"/>
        <end position="479"/>
    </location>
</feature>
<keyword evidence="2 4" id="KW-0547">Nucleotide-binding</keyword>
<feature type="domain" description="Protein kinase" evidence="6">
    <location>
        <begin position="158"/>
        <end position="417"/>
    </location>
</feature>
<keyword evidence="8" id="KW-1185">Reference proteome</keyword>
<keyword evidence="1" id="KW-0418">Kinase</keyword>
<dbReference type="Pfam" id="PF00069">
    <property type="entry name" value="Pkinase"/>
    <property type="match status" value="1"/>
</dbReference>
<evidence type="ECO:0000256" key="2">
    <source>
        <dbReference type="ARBA" id="ARBA00022741"/>
    </source>
</evidence>
<evidence type="ECO:0000256" key="1">
    <source>
        <dbReference type="ARBA" id="ARBA00022527"/>
    </source>
</evidence>
<dbReference type="InterPro" id="IPR001245">
    <property type="entry name" value="Ser-Thr/Tyr_kinase_cat_dom"/>
</dbReference>
<feature type="binding site" evidence="4">
    <location>
        <position position="186"/>
    </location>
    <ligand>
        <name>ATP</name>
        <dbReference type="ChEBI" id="CHEBI:30616"/>
    </ligand>
</feature>
<dbReference type="InterPro" id="IPR006597">
    <property type="entry name" value="Sel1-like"/>
</dbReference>
<dbReference type="PROSITE" id="PS00108">
    <property type="entry name" value="PROTEIN_KINASE_ST"/>
    <property type="match status" value="1"/>
</dbReference>
<dbReference type="PANTHER" id="PTHR44329">
    <property type="entry name" value="SERINE/THREONINE-PROTEIN KINASE TNNI3K-RELATED"/>
    <property type="match status" value="1"/>
</dbReference>
<evidence type="ECO:0000256" key="3">
    <source>
        <dbReference type="ARBA" id="ARBA00022840"/>
    </source>
</evidence>
<dbReference type="InterPro" id="IPR036910">
    <property type="entry name" value="HMG_box_dom_sf"/>
</dbReference>
<evidence type="ECO:0000313" key="7">
    <source>
        <dbReference type="EMBL" id="CAG8481850.1"/>
    </source>
</evidence>
<dbReference type="Gene3D" id="1.10.510.10">
    <property type="entry name" value="Transferase(Phosphotransferase) domain 1"/>
    <property type="match status" value="1"/>
</dbReference>
<dbReference type="OrthoDB" id="2386054at2759"/>
<feature type="region of interest" description="Disordered" evidence="5">
    <location>
        <begin position="439"/>
        <end position="490"/>
    </location>
</feature>
<comment type="caution">
    <text evidence="7">The sequence shown here is derived from an EMBL/GenBank/DDBJ whole genome shotgun (WGS) entry which is preliminary data.</text>
</comment>
<feature type="compositionally biased region" description="Basic and acidic residues" evidence="5">
    <location>
        <begin position="480"/>
        <end position="490"/>
    </location>
</feature>
<dbReference type="Pfam" id="PF08238">
    <property type="entry name" value="Sel1"/>
    <property type="match status" value="4"/>
</dbReference>
<dbReference type="GO" id="GO:0004674">
    <property type="term" value="F:protein serine/threonine kinase activity"/>
    <property type="evidence" value="ECO:0007669"/>
    <property type="project" value="UniProtKB-KW"/>
</dbReference>
<dbReference type="EMBL" id="CAJVPS010000380">
    <property type="protein sequence ID" value="CAG8481850.1"/>
    <property type="molecule type" value="Genomic_DNA"/>
</dbReference>
<feature type="region of interest" description="Disordered" evidence="5">
    <location>
        <begin position="1"/>
        <end position="22"/>
    </location>
</feature>
<protein>
    <submittedName>
        <fullName evidence="7">9840_t:CDS:1</fullName>
    </submittedName>
</protein>
<sequence length="817" mass="93729">MPKVIKKASSSSMHQALPSIQMPFPPPHLDMEFYLTKTLAKTKNSARRGKPPNEWMLYRWAFDNFLKTRPSSLQSIDYYGDDDNNDNIIINKTIDVSKIPQTKVSKLAGISWKREPEKVKRYYRELAKDAQIRFREELPAYFKPTVKVSIRKDKIQLSSPPIVIGRGAMGEVYLGTFQGKQVVIKKSLCEIDVRKEYNNYFRLQNHPNLLKFYGVVREDRHTFSLVLEYAPNGNLSNYLKVNTVTWEWKAKVCRDIALGLIHCHNLNVVHFDLKPENVLLSANCVPKLADFGVSKTKSRMELDNNKAGGTLNYVAPERVCREEKMRAFFERFPKLSDVYSYGLILWSVAKDGDHPYDGMDDDEIREEKRSPQSSLRLMNQLPKTTPEGFSQLIFELIQYNPQERKELTTVSLELEYLYDDDDDFAYCDDDGGSLRIDFYSDEEDSSNKGTDPEFSDNNMDSFDHTRVLSSSTTIGSSNASEREIDEYTEKEKIVSNEKLVQENNNYIQEKSHLSQEKAVKPNNLGIILHRTISEPPQPIQPPQRAQERSPPSSSGTNTDGESQITLVSSPKTPKSPEFGTYVAKTVEARIIEDTLNIFADWENVSDDVMSRRLIQFADENRIEPSDLLNLFLMEKHPTQDTYFAVGFMNEHGIGKSRDHDIAFQNYHKAVDLGDVRSEIYLGWCYYKGTGTTKDPPKAFDCFKNAANKGCVSAINNVGWCYDIGFGTTVDPNKAFEYFKRSAEKGYATAQCRVGVCYEYGRGTIKDLEKALEWYGRAAEQGHEMARKRVTELTKNIPRERPGHRRSFFKSFVSYWFN</sequence>
<keyword evidence="3 4" id="KW-0067">ATP-binding</keyword>
<dbReference type="InterPro" id="IPR017441">
    <property type="entry name" value="Protein_kinase_ATP_BS"/>
</dbReference>
<dbReference type="InterPro" id="IPR011009">
    <property type="entry name" value="Kinase-like_dom_sf"/>
</dbReference>
<dbReference type="PROSITE" id="PS50011">
    <property type="entry name" value="PROTEIN_KINASE_DOM"/>
    <property type="match status" value="1"/>
</dbReference>
<dbReference type="PRINTS" id="PR00109">
    <property type="entry name" value="TYRKINASE"/>
</dbReference>
<dbReference type="SUPFAM" id="SSF47095">
    <property type="entry name" value="HMG-box"/>
    <property type="match status" value="1"/>
</dbReference>